<sequence>MRQDEKKGDEMKQMERRENAGEEVKEQRKFRRGDERRHEKNRRCDEKTPKEMRTEHKKGDEKKGLR</sequence>
<gene>
    <name evidence="2" type="ORF">QQF64_021754</name>
</gene>
<evidence type="ECO:0000313" key="2">
    <source>
        <dbReference type="EMBL" id="KAL1248436.1"/>
    </source>
</evidence>
<accession>A0ABR3L680</accession>
<proteinExistence type="predicted"/>
<name>A0ABR3L680_9TELE</name>
<keyword evidence="3" id="KW-1185">Reference proteome</keyword>
<dbReference type="Proteomes" id="UP001558613">
    <property type="component" value="Unassembled WGS sequence"/>
</dbReference>
<reference evidence="2 3" key="1">
    <citation type="submission" date="2023-09" db="EMBL/GenBank/DDBJ databases">
        <authorList>
            <person name="Wang M."/>
        </authorList>
    </citation>
    <scope>NUCLEOTIDE SEQUENCE [LARGE SCALE GENOMIC DNA]</scope>
    <source>
        <strain evidence="2">GT-2023</strain>
        <tissue evidence="2">Liver</tissue>
    </source>
</reference>
<evidence type="ECO:0000256" key="1">
    <source>
        <dbReference type="SAM" id="MobiDB-lite"/>
    </source>
</evidence>
<dbReference type="EMBL" id="JAYMGO010000024">
    <property type="protein sequence ID" value="KAL1248436.1"/>
    <property type="molecule type" value="Genomic_DNA"/>
</dbReference>
<organism evidence="2 3">
    <name type="scientific">Cirrhinus molitorella</name>
    <name type="common">mud carp</name>
    <dbReference type="NCBI Taxonomy" id="172907"/>
    <lineage>
        <taxon>Eukaryota</taxon>
        <taxon>Metazoa</taxon>
        <taxon>Chordata</taxon>
        <taxon>Craniata</taxon>
        <taxon>Vertebrata</taxon>
        <taxon>Euteleostomi</taxon>
        <taxon>Actinopterygii</taxon>
        <taxon>Neopterygii</taxon>
        <taxon>Teleostei</taxon>
        <taxon>Ostariophysi</taxon>
        <taxon>Cypriniformes</taxon>
        <taxon>Cyprinidae</taxon>
        <taxon>Labeoninae</taxon>
        <taxon>Labeonini</taxon>
        <taxon>Cirrhinus</taxon>
    </lineage>
</organism>
<evidence type="ECO:0000313" key="3">
    <source>
        <dbReference type="Proteomes" id="UP001558613"/>
    </source>
</evidence>
<comment type="caution">
    <text evidence="2">The sequence shown here is derived from an EMBL/GenBank/DDBJ whole genome shotgun (WGS) entry which is preliminary data.</text>
</comment>
<protein>
    <submittedName>
        <fullName evidence="2">Uncharacterized protein</fullName>
    </submittedName>
</protein>
<feature type="region of interest" description="Disordered" evidence="1">
    <location>
        <begin position="1"/>
        <end position="66"/>
    </location>
</feature>